<reference evidence="2" key="1">
    <citation type="journal article" date="2019" name="Sci. Rep.">
        <title>Draft genome of Tanacetum cinerariifolium, the natural source of mosquito coil.</title>
        <authorList>
            <person name="Yamashiro T."/>
            <person name="Shiraishi A."/>
            <person name="Satake H."/>
            <person name="Nakayama K."/>
        </authorList>
    </citation>
    <scope>NUCLEOTIDE SEQUENCE</scope>
</reference>
<dbReference type="AlphaFoldDB" id="A0A699QZG3"/>
<sequence>MGGRARWTRLCRSPLCYRAAHRSLCSRSSYPSRKTPPRRPGPGSGAYSGAGPALLCSRWSRRNTGPAPGALCSPGRASLLSLAAGRTGKGRYRQRRAGAGVPPAVFYKEQGGRRSCDRYRRYNPAAAALRKLTILEPSAGSGAIVDELTAWLDREDYHSRSGKQNVYCCEADPELRAVLHDKGYK</sequence>
<comment type="caution">
    <text evidence="2">The sequence shown here is derived from an EMBL/GenBank/DDBJ whole genome shotgun (WGS) entry which is preliminary data.</text>
</comment>
<organism evidence="2">
    <name type="scientific">Tanacetum cinerariifolium</name>
    <name type="common">Dalmatian daisy</name>
    <name type="synonym">Chrysanthemum cinerariifolium</name>
    <dbReference type="NCBI Taxonomy" id="118510"/>
    <lineage>
        <taxon>Eukaryota</taxon>
        <taxon>Viridiplantae</taxon>
        <taxon>Streptophyta</taxon>
        <taxon>Embryophyta</taxon>
        <taxon>Tracheophyta</taxon>
        <taxon>Spermatophyta</taxon>
        <taxon>Magnoliopsida</taxon>
        <taxon>eudicotyledons</taxon>
        <taxon>Gunneridae</taxon>
        <taxon>Pentapetalae</taxon>
        <taxon>asterids</taxon>
        <taxon>campanulids</taxon>
        <taxon>Asterales</taxon>
        <taxon>Asteraceae</taxon>
        <taxon>Asteroideae</taxon>
        <taxon>Anthemideae</taxon>
        <taxon>Anthemidinae</taxon>
        <taxon>Tanacetum</taxon>
    </lineage>
</organism>
<evidence type="ECO:0000256" key="1">
    <source>
        <dbReference type="SAM" id="MobiDB-lite"/>
    </source>
</evidence>
<proteinExistence type="predicted"/>
<accession>A0A699QZG3</accession>
<name>A0A699QZG3_TANCI</name>
<feature type="region of interest" description="Disordered" evidence="1">
    <location>
        <begin position="27"/>
        <end position="48"/>
    </location>
</feature>
<feature type="non-terminal residue" evidence="2">
    <location>
        <position position="185"/>
    </location>
</feature>
<dbReference type="EMBL" id="BKCJ011066576">
    <property type="protein sequence ID" value="GFC78616.1"/>
    <property type="molecule type" value="Genomic_DNA"/>
</dbReference>
<evidence type="ECO:0000313" key="2">
    <source>
        <dbReference type="EMBL" id="GFC78616.1"/>
    </source>
</evidence>
<gene>
    <name evidence="2" type="ORF">Tci_850586</name>
</gene>
<protein>
    <submittedName>
        <fullName evidence="2">Uncharacterized protein</fullName>
    </submittedName>
</protein>